<dbReference type="GO" id="GO:0034039">
    <property type="term" value="F:8-oxo-7,8-dihydroguanine DNA N-glycosylase activity"/>
    <property type="evidence" value="ECO:0007669"/>
    <property type="project" value="TreeGrafter"/>
</dbReference>
<dbReference type="Proteomes" id="UP000177718">
    <property type="component" value="Unassembled WGS sequence"/>
</dbReference>
<keyword evidence="10" id="KW-0238">DNA-binding</keyword>
<dbReference type="InterPro" id="IPR000214">
    <property type="entry name" value="Znf_DNA_glyclase/AP_lyase"/>
</dbReference>
<evidence type="ECO:0000256" key="5">
    <source>
        <dbReference type="ARBA" id="ARBA00022723"/>
    </source>
</evidence>
<accession>A0A1G1WUX8</accession>
<evidence type="ECO:0000256" key="12">
    <source>
        <dbReference type="ARBA" id="ARBA00023239"/>
    </source>
</evidence>
<evidence type="ECO:0000256" key="9">
    <source>
        <dbReference type="ARBA" id="ARBA00022833"/>
    </source>
</evidence>
<keyword evidence="6" id="KW-0227">DNA damage</keyword>
<sequence>MPELPEVETLKLQLQPKLVGKTIKSVFFHPDFGNTLRFRNKLDLESLLPGRRITEINRLGKYLIITLNDNNYLVFHLKIYGRLITNNSFSPPADHTHRFSLSLDDGTTLRFFDKSNIADIRLLSEDEVQEISSKLGPEPFSLGADDFHPIVTSAKLPRIKDTILDQSLIAGVGNIYADEALFKAKISPLRKPAELNTQESADLLRSIQEVLQSGIDHGGTSIESYYDTQGAPGQNQKYLVCYGQGGKPCPVCKNPIVQTEIAGRRTHYCATCQPESQLSLFG</sequence>
<evidence type="ECO:0000256" key="2">
    <source>
        <dbReference type="ARBA" id="ARBA00001947"/>
    </source>
</evidence>
<dbReference type="PANTHER" id="PTHR22993">
    <property type="entry name" value="FORMAMIDOPYRIMIDINE-DNA GLYCOSYLASE"/>
    <property type="match status" value="1"/>
</dbReference>
<evidence type="ECO:0000256" key="8">
    <source>
        <dbReference type="ARBA" id="ARBA00022801"/>
    </source>
</evidence>
<dbReference type="SMART" id="SM01232">
    <property type="entry name" value="H2TH"/>
    <property type="match status" value="1"/>
</dbReference>
<organism evidence="19 20">
    <name type="scientific">Candidatus Woykebacteria bacterium RIFCSPLOWO2_01_FULL_43_14</name>
    <dbReference type="NCBI Taxonomy" id="1802605"/>
    <lineage>
        <taxon>Bacteria</taxon>
        <taxon>Candidatus Woykeibacteriota</taxon>
    </lineage>
</organism>
<dbReference type="InterPro" id="IPR012319">
    <property type="entry name" value="FPG_cat"/>
</dbReference>
<evidence type="ECO:0000256" key="15">
    <source>
        <dbReference type="ARBA" id="ARBA00044632"/>
    </source>
</evidence>
<evidence type="ECO:0000256" key="11">
    <source>
        <dbReference type="ARBA" id="ARBA00023204"/>
    </source>
</evidence>
<evidence type="ECO:0000259" key="18">
    <source>
        <dbReference type="PROSITE" id="PS51068"/>
    </source>
</evidence>
<evidence type="ECO:0000256" key="14">
    <source>
        <dbReference type="ARBA" id="ARBA00023295"/>
    </source>
</evidence>
<dbReference type="InterPro" id="IPR015886">
    <property type="entry name" value="H2TH_FPG"/>
</dbReference>
<dbReference type="EMBL" id="MHDB01000039">
    <property type="protein sequence ID" value="OGY30977.1"/>
    <property type="molecule type" value="Genomic_DNA"/>
</dbReference>
<keyword evidence="9" id="KW-0862">Zinc</keyword>
<feature type="domain" description="FPG-type" evidence="17">
    <location>
        <begin position="240"/>
        <end position="274"/>
    </location>
</feature>
<dbReference type="InterPro" id="IPR010979">
    <property type="entry name" value="Ribosomal_uS13-like_H2TH"/>
</dbReference>
<dbReference type="GO" id="GO:0008270">
    <property type="term" value="F:zinc ion binding"/>
    <property type="evidence" value="ECO:0007669"/>
    <property type="project" value="UniProtKB-KW"/>
</dbReference>
<evidence type="ECO:0000256" key="10">
    <source>
        <dbReference type="ARBA" id="ARBA00023125"/>
    </source>
</evidence>
<dbReference type="PANTHER" id="PTHR22993:SF9">
    <property type="entry name" value="FORMAMIDOPYRIMIDINE-DNA GLYCOSYLASE"/>
    <property type="match status" value="1"/>
</dbReference>
<name>A0A1G1WUX8_9BACT</name>
<comment type="similarity">
    <text evidence="3">Belongs to the FPG family.</text>
</comment>
<dbReference type="GO" id="GO:0003684">
    <property type="term" value="F:damaged DNA binding"/>
    <property type="evidence" value="ECO:0007669"/>
    <property type="project" value="InterPro"/>
</dbReference>
<gene>
    <name evidence="19" type="ORF">A3A61_01900</name>
</gene>
<evidence type="ECO:0000256" key="3">
    <source>
        <dbReference type="ARBA" id="ARBA00009409"/>
    </source>
</evidence>
<evidence type="ECO:0000256" key="13">
    <source>
        <dbReference type="ARBA" id="ARBA00023268"/>
    </source>
</evidence>
<protein>
    <submittedName>
        <fullName evidence="19">DNA-formamidopyrimidine glycosylase</fullName>
    </submittedName>
</protein>
<dbReference type="SUPFAM" id="SSF57716">
    <property type="entry name" value="Glucocorticoid receptor-like (DNA-binding domain)"/>
    <property type="match status" value="1"/>
</dbReference>
<dbReference type="InterPro" id="IPR010663">
    <property type="entry name" value="Znf_FPG/IleRS"/>
</dbReference>
<dbReference type="Gene3D" id="1.10.8.50">
    <property type="match status" value="1"/>
</dbReference>
<dbReference type="AlphaFoldDB" id="A0A1G1WUX8"/>
<dbReference type="SUPFAM" id="SSF81624">
    <property type="entry name" value="N-terminal domain of MutM-like DNA repair proteins"/>
    <property type="match status" value="1"/>
</dbReference>
<comment type="caution">
    <text evidence="19">The sequence shown here is derived from an EMBL/GenBank/DDBJ whole genome shotgun (WGS) entry which is preliminary data.</text>
</comment>
<dbReference type="FunFam" id="1.10.8.50:FF:000003">
    <property type="entry name" value="Formamidopyrimidine-DNA glycosylase"/>
    <property type="match status" value="1"/>
</dbReference>
<comment type="catalytic activity">
    <reaction evidence="15">
        <text>2'-deoxyribonucleotide-(2'-deoxyribose 5'-phosphate)-2'-deoxyribonucleotide-DNA = a 3'-end 2'-deoxyribonucleotide-(2,3-dehydro-2,3-deoxyribose 5'-phosphate)-DNA + a 5'-end 5'-phospho-2'-deoxyribonucleoside-DNA + H(+)</text>
        <dbReference type="Rhea" id="RHEA:66592"/>
        <dbReference type="Rhea" id="RHEA-COMP:13180"/>
        <dbReference type="Rhea" id="RHEA-COMP:16897"/>
        <dbReference type="Rhea" id="RHEA-COMP:17067"/>
        <dbReference type="ChEBI" id="CHEBI:15378"/>
        <dbReference type="ChEBI" id="CHEBI:136412"/>
        <dbReference type="ChEBI" id="CHEBI:157695"/>
        <dbReference type="ChEBI" id="CHEBI:167181"/>
        <dbReference type="EC" id="4.2.99.18"/>
    </reaction>
</comment>
<proteinExistence type="inferred from homology"/>
<evidence type="ECO:0000313" key="19">
    <source>
        <dbReference type="EMBL" id="OGY30977.1"/>
    </source>
</evidence>
<dbReference type="SUPFAM" id="SSF46946">
    <property type="entry name" value="S13-like H2TH domain"/>
    <property type="match status" value="1"/>
</dbReference>
<evidence type="ECO:0000313" key="20">
    <source>
        <dbReference type="Proteomes" id="UP000177718"/>
    </source>
</evidence>
<dbReference type="NCBIfam" id="NF002211">
    <property type="entry name" value="PRK01103.1"/>
    <property type="match status" value="1"/>
</dbReference>
<dbReference type="Pfam" id="PF01149">
    <property type="entry name" value="Fapy_DNA_glyco"/>
    <property type="match status" value="1"/>
</dbReference>
<keyword evidence="11" id="KW-0234">DNA repair</keyword>
<dbReference type="Pfam" id="PF06827">
    <property type="entry name" value="zf-FPG_IleRS"/>
    <property type="match status" value="1"/>
</dbReference>
<evidence type="ECO:0000256" key="4">
    <source>
        <dbReference type="ARBA" id="ARBA00011245"/>
    </source>
</evidence>
<dbReference type="STRING" id="1802605.A3A61_01900"/>
<keyword evidence="8" id="KW-0378">Hydrolase</keyword>
<evidence type="ECO:0000256" key="1">
    <source>
        <dbReference type="ARBA" id="ARBA00001668"/>
    </source>
</evidence>
<dbReference type="PROSITE" id="PS51066">
    <property type="entry name" value="ZF_FPG_2"/>
    <property type="match status" value="1"/>
</dbReference>
<dbReference type="Gene3D" id="3.20.190.10">
    <property type="entry name" value="MutM-like, N-terminal"/>
    <property type="match status" value="1"/>
</dbReference>
<evidence type="ECO:0000256" key="7">
    <source>
        <dbReference type="ARBA" id="ARBA00022771"/>
    </source>
</evidence>
<comment type="catalytic activity">
    <reaction evidence="1">
        <text>Hydrolysis of DNA containing ring-opened 7-methylguanine residues, releasing 2,6-diamino-4-hydroxy-5-(N-methyl)formamidopyrimidine.</text>
        <dbReference type="EC" id="3.2.2.23"/>
    </reaction>
</comment>
<dbReference type="CDD" id="cd08966">
    <property type="entry name" value="EcFpg-like_N"/>
    <property type="match status" value="1"/>
</dbReference>
<dbReference type="NCBIfam" id="TIGR00577">
    <property type="entry name" value="fpg"/>
    <property type="match status" value="1"/>
</dbReference>
<keyword evidence="5" id="KW-0479">Metal-binding</keyword>
<dbReference type="SMART" id="SM00898">
    <property type="entry name" value="Fapy_DNA_glyco"/>
    <property type="match status" value="1"/>
</dbReference>
<evidence type="ECO:0000256" key="16">
    <source>
        <dbReference type="PROSITE-ProRule" id="PRU00391"/>
    </source>
</evidence>
<dbReference type="InterPro" id="IPR020629">
    <property type="entry name" value="FPG_Glyclase"/>
</dbReference>
<dbReference type="Pfam" id="PF06831">
    <property type="entry name" value="H2TH"/>
    <property type="match status" value="1"/>
</dbReference>
<dbReference type="PROSITE" id="PS51068">
    <property type="entry name" value="FPG_CAT"/>
    <property type="match status" value="1"/>
</dbReference>
<comment type="cofactor">
    <cofactor evidence="2">
        <name>Zn(2+)</name>
        <dbReference type="ChEBI" id="CHEBI:29105"/>
    </cofactor>
</comment>
<dbReference type="GO" id="GO:0006284">
    <property type="term" value="P:base-excision repair"/>
    <property type="evidence" value="ECO:0007669"/>
    <property type="project" value="InterPro"/>
</dbReference>
<dbReference type="GO" id="GO:0140078">
    <property type="term" value="F:class I DNA-(apurinic or apyrimidinic site) endonuclease activity"/>
    <property type="evidence" value="ECO:0007669"/>
    <property type="project" value="UniProtKB-EC"/>
</dbReference>
<reference evidence="19 20" key="1">
    <citation type="journal article" date="2016" name="Nat. Commun.">
        <title>Thousands of microbial genomes shed light on interconnected biogeochemical processes in an aquifer system.</title>
        <authorList>
            <person name="Anantharaman K."/>
            <person name="Brown C.T."/>
            <person name="Hug L.A."/>
            <person name="Sharon I."/>
            <person name="Castelle C.J."/>
            <person name="Probst A.J."/>
            <person name="Thomas B.C."/>
            <person name="Singh A."/>
            <person name="Wilkins M.J."/>
            <person name="Karaoz U."/>
            <person name="Brodie E.L."/>
            <person name="Williams K.H."/>
            <person name="Hubbard S.S."/>
            <person name="Banfield J.F."/>
        </authorList>
    </citation>
    <scope>NUCLEOTIDE SEQUENCE [LARGE SCALE GENOMIC DNA]</scope>
</reference>
<dbReference type="InterPro" id="IPR035937">
    <property type="entry name" value="FPG_N"/>
</dbReference>
<evidence type="ECO:0000256" key="6">
    <source>
        <dbReference type="ARBA" id="ARBA00022763"/>
    </source>
</evidence>
<comment type="subunit">
    <text evidence="4">Monomer.</text>
</comment>
<evidence type="ECO:0000259" key="17">
    <source>
        <dbReference type="PROSITE" id="PS51066"/>
    </source>
</evidence>
<keyword evidence="7 16" id="KW-0863">Zinc-finger</keyword>
<keyword evidence="12" id="KW-0456">Lyase</keyword>
<feature type="domain" description="Formamidopyrimidine-DNA glycosylase catalytic" evidence="18">
    <location>
        <begin position="2"/>
        <end position="118"/>
    </location>
</feature>
<keyword evidence="14" id="KW-0326">Glycosidase</keyword>
<keyword evidence="13" id="KW-0511">Multifunctional enzyme</keyword>